<sequence length="276" mass="31377">MSIVAPEVQDGCPPLESAEYQVTVMSSVSLVINGCAYINYNSSNVKRQSYSLWFDDAQHGGQCSRDQGVEHLSFYCLTKPSMQPKITNKGRMYLRLYDETSNITEKPYQKCALYETVNGDGTTFKIAISGHASCDGLLHMLSRPLLQMIPEFNKGSILLLFNKTKLDVSTTSPSVDMTTTESIESIAQRYENRRYILQNFGNRPDPFRKTRRSVVQDSNKSVDSTKTTAIKDKNKSRPLLMEFMQQLLQIQFRHRRSLNTTINSYSDITGYSWIQG</sequence>
<protein>
    <submittedName>
        <fullName evidence="1">Uncharacterized protein</fullName>
    </submittedName>
</protein>
<evidence type="ECO:0000313" key="2">
    <source>
        <dbReference type="Proteomes" id="UP000478052"/>
    </source>
</evidence>
<organism evidence="1 2">
    <name type="scientific">Aphis craccivora</name>
    <name type="common">Cowpea aphid</name>
    <dbReference type="NCBI Taxonomy" id="307492"/>
    <lineage>
        <taxon>Eukaryota</taxon>
        <taxon>Metazoa</taxon>
        <taxon>Ecdysozoa</taxon>
        <taxon>Arthropoda</taxon>
        <taxon>Hexapoda</taxon>
        <taxon>Insecta</taxon>
        <taxon>Pterygota</taxon>
        <taxon>Neoptera</taxon>
        <taxon>Paraneoptera</taxon>
        <taxon>Hemiptera</taxon>
        <taxon>Sternorrhyncha</taxon>
        <taxon>Aphidomorpha</taxon>
        <taxon>Aphidoidea</taxon>
        <taxon>Aphididae</taxon>
        <taxon>Aphidini</taxon>
        <taxon>Aphis</taxon>
        <taxon>Aphis</taxon>
    </lineage>
</organism>
<dbReference type="EMBL" id="VUJU01002198">
    <property type="protein sequence ID" value="KAF0762189.1"/>
    <property type="molecule type" value="Genomic_DNA"/>
</dbReference>
<gene>
    <name evidence="1" type="ORF">FWK35_00004025</name>
</gene>
<dbReference type="Proteomes" id="UP000478052">
    <property type="component" value="Unassembled WGS sequence"/>
</dbReference>
<proteinExistence type="predicted"/>
<keyword evidence="2" id="KW-1185">Reference proteome</keyword>
<comment type="caution">
    <text evidence="1">The sequence shown here is derived from an EMBL/GenBank/DDBJ whole genome shotgun (WGS) entry which is preliminary data.</text>
</comment>
<accession>A0A6G0YWS5</accession>
<dbReference type="OrthoDB" id="6628474at2759"/>
<reference evidence="1 2" key="1">
    <citation type="submission" date="2019-08" db="EMBL/GenBank/DDBJ databases">
        <title>Whole genome of Aphis craccivora.</title>
        <authorList>
            <person name="Voronova N.V."/>
            <person name="Shulinski R.S."/>
            <person name="Bandarenka Y.V."/>
            <person name="Zhorov D.G."/>
            <person name="Warner D."/>
        </authorList>
    </citation>
    <scope>NUCLEOTIDE SEQUENCE [LARGE SCALE GENOMIC DNA]</scope>
    <source>
        <strain evidence="1">180601</strain>
        <tissue evidence="1">Whole Body</tissue>
    </source>
</reference>
<dbReference type="AlphaFoldDB" id="A0A6G0YWS5"/>
<evidence type="ECO:0000313" key="1">
    <source>
        <dbReference type="EMBL" id="KAF0762189.1"/>
    </source>
</evidence>
<name>A0A6G0YWS5_APHCR</name>